<dbReference type="AlphaFoldDB" id="A0A1I7Y710"/>
<protein>
    <submittedName>
        <fullName evidence="3">Uncharacterized protein</fullName>
    </submittedName>
</protein>
<name>A0A1I7Y710_9BILA</name>
<sequence>MPPLSFFAPSRHLPPPGSFHLRLGRAFTRSSISGHTRPSTGLQSLRRHTATIHSRDRVNINDAPDEGRSESEGIPRGAEGSAAAGPLCARGSGGAPEEG</sequence>
<proteinExistence type="predicted"/>
<reference evidence="3" key="1">
    <citation type="submission" date="2016-11" db="UniProtKB">
        <authorList>
            <consortium name="WormBaseParasite"/>
        </authorList>
    </citation>
    <scope>IDENTIFICATION</scope>
</reference>
<evidence type="ECO:0000256" key="1">
    <source>
        <dbReference type="SAM" id="MobiDB-lite"/>
    </source>
</evidence>
<feature type="compositionally biased region" description="Basic and acidic residues" evidence="1">
    <location>
        <begin position="53"/>
        <end position="73"/>
    </location>
</feature>
<evidence type="ECO:0000313" key="2">
    <source>
        <dbReference type="Proteomes" id="UP000095287"/>
    </source>
</evidence>
<keyword evidence="2" id="KW-1185">Reference proteome</keyword>
<organism evidence="2 3">
    <name type="scientific">Steinernema glaseri</name>
    <dbReference type="NCBI Taxonomy" id="37863"/>
    <lineage>
        <taxon>Eukaryota</taxon>
        <taxon>Metazoa</taxon>
        <taxon>Ecdysozoa</taxon>
        <taxon>Nematoda</taxon>
        <taxon>Chromadorea</taxon>
        <taxon>Rhabditida</taxon>
        <taxon>Tylenchina</taxon>
        <taxon>Panagrolaimomorpha</taxon>
        <taxon>Strongyloidoidea</taxon>
        <taxon>Steinernematidae</taxon>
        <taxon>Steinernema</taxon>
    </lineage>
</organism>
<dbReference type="WBParaSite" id="L893_g13314.t1">
    <property type="protein sequence ID" value="L893_g13314.t1"/>
    <property type="gene ID" value="L893_g13314"/>
</dbReference>
<dbReference type="Proteomes" id="UP000095287">
    <property type="component" value="Unplaced"/>
</dbReference>
<evidence type="ECO:0000313" key="3">
    <source>
        <dbReference type="WBParaSite" id="L893_g13314.t1"/>
    </source>
</evidence>
<accession>A0A1I7Y710</accession>
<feature type="compositionally biased region" description="Polar residues" evidence="1">
    <location>
        <begin position="29"/>
        <end position="43"/>
    </location>
</feature>
<feature type="region of interest" description="Disordered" evidence="1">
    <location>
        <begin position="29"/>
        <end position="99"/>
    </location>
</feature>